<dbReference type="OrthoDB" id="1107745at2"/>
<name>A0A1M5J4G8_9BACT</name>
<evidence type="ECO:0000313" key="1">
    <source>
        <dbReference type="EMBL" id="SHG35411.1"/>
    </source>
</evidence>
<dbReference type="AlphaFoldDB" id="A0A1M5J4G8"/>
<sequence length="65" mass="7906">MKQIFEQLTFIPKMVNTSSKKVQECGIWSAVYSLLMRYRQDKKHTEYFRGSSRWYCREEDTFGNK</sequence>
<protein>
    <submittedName>
        <fullName evidence="1">Uncharacterized protein</fullName>
    </submittedName>
</protein>
<proteinExistence type="predicted"/>
<dbReference type="EMBL" id="FQUC01000022">
    <property type="protein sequence ID" value="SHG35411.1"/>
    <property type="molecule type" value="Genomic_DNA"/>
</dbReference>
<dbReference type="Proteomes" id="UP000184480">
    <property type="component" value="Unassembled WGS sequence"/>
</dbReference>
<reference evidence="2" key="1">
    <citation type="submission" date="2016-11" db="EMBL/GenBank/DDBJ databases">
        <authorList>
            <person name="Varghese N."/>
            <person name="Submissions S."/>
        </authorList>
    </citation>
    <scope>NUCLEOTIDE SEQUENCE [LARGE SCALE GENOMIC DNA]</scope>
    <source>
        <strain evidence="2">DSM 27370</strain>
    </source>
</reference>
<dbReference type="STRING" id="1346286.SAMN05444362_1224"/>
<accession>A0A1M5J4G8</accession>
<evidence type="ECO:0000313" key="2">
    <source>
        <dbReference type="Proteomes" id="UP000184480"/>
    </source>
</evidence>
<gene>
    <name evidence="1" type="ORF">SAMN05444362_1224</name>
</gene>
<keyword evidence="2" id="KW-1185">Reference proteome</keyword>
<dbReference type="RefSeq" id="WP_062185334.1">
    <property type="nucleotide sequence ID" value="NZ_BBXL01000055.1"/>
</dbReference>
<organism evidence="1 2">
    <name type="scientific">Dysgonomonas macrotermitis</name>
    <dbReference type="NCBI Taxonomy" id="1346286"/>
    <lineage>
        <taxon>Bacteria</taxon>
        <taxon>Pseudomonadati</taxon>
        <taxon>Bacteroidota</taxon>
        <taxon>Bacteroidia</taxon>
        <taxon>Bacteroidales</taxon>
        <taxon>Dysgonomonadaceae</taxon>
        <taxon>Dysgonomonas</taxon>
    </lineage>
</organism>